<dbReference type="InterPro" id="IPR017871">
    <property type="entry name" value="ABC_transporter-like_CS"/>
</dbReference>
<dbReference type="GO" id="GO:0005524">
    <property type="term" value="F:ATP binding"/>
    <property type="evidence" value="ECO:0007669"/>
    <property type="project" value="UniProtKB-KW"/>
</dbReference>
<evidence type="ECO:0000256" key="4">
    <source>
        <dbReference type="ARBA" id="ARBA00022840"/>
    </source>
</evidence>
<dbReference type="GO" id="GO:0016887">
    <property type="term" value="F:ATP hydrolysis activity"/>
    <property type="evidence" value="ECO:0007669"/>
    <property type="project" value="InterPro"/>
</dbReference>
<dbReference type="PANTHER" id="PTHR42788">
    <property type="entry name" value="TAURINE IMPORT ATP-BINDING PROTEIN-RELATED"/>
    <property type="match status" value="1"/>
</dbReference>
<evidence type="ECO:0000256" key="1">
    <source>
        <dbReference type="ARBA" id="ARBA00005417"/>
    </source>
</evidence>
<dbReference type="RefSeq" id="WP_342635667.1">
    <property type="nucleotide sequence ID" value="NZ_JBHUNN010000002.1"/>
</dbReference>
<keyword evidence="2" id="KW-0813">Transport</keyword>
<gene>
    <name evidence="6" type="ORF">EV666_11740</name>
</gene>
<evidence type="ECO:0000256" key="2">
    <source>
        <dbReference type="ARBA" id="ARBA00022448"/>
    </source>
</evidence>
<protein>
    <submittedName>
        <fullName evidence="6">NitT/TauT family transport system ATP-binding protein</fullName>
    </submittedName>
</protein>
<dbReference type="CDD" id="cd03293">
    <property type="entry name" value="ABC_NrtD_SsuB_transporters"/>
    <property type="match status" value="1"/>
</dbReference>
<dbReference type="SMART" id="SM00382">
    <property type="entry name" value="AAA"/>
    <property type="match status" value="1"/>
</dbReference>
<feature type="domain" description="ABC transporter" evidence="5">
    <location>
        <begin position="12"/>
        <end position="238"/>
    </location>
</feature>
<keyword evidence="3" id="KW-0547">Nucleotide-binding</keyword>
<dbReference type="InterPro" id="IPR003593">
    <property type="entry name" value="AAA+_ATPase"/>
</dbReference>
<dbReference type="Gene3D" id="3.40.50.300">
    <property type="entry name" value="P-loop containing nucleotide triphosphate hydrolases"/>
    <property type="match status" value="1"/>
</dbReference>
<dbReference type="InterPro" id="IPR003439">
    <property type="entry name" value="ABC_transporter-like_ATP-bd"/>
</dbReference>
<dbReference type="EMBL" id="SLWL01000017">
    <property type="protein sequence ID" value="TCO09516.1"/>
    <property type="molecule type" value="Genomic_DNA"/>
</dbReference>
<evidence type="ECO:0000256" key="3">
    <source>
        <dbReference type="ARBA" id="ARBA00022741"/>
    </source>
</evidence>
<dbReference type="PROSITE" id="PS50893">
    <property type="entry name" value="ABC_TRANSPORTER_2"/>
    <property type="match status" value="1"/>
</dbReference>
<dbReference type="PANTHER" id="PTHR42788:SF19">
    <property type="entry name" value="ALIPHATIC SULFONATES IMPORT ATP-BINDING PROTEIN SSUB 2"/>
    <property type="match status" value="1"/>
</dbReference>
<dbReference type="AlphaFoldDB" id="A0A4R2GKU3"/>
<evidence type="ECO:0000313" key="6">
    <source>
        <dbReference type="EMBL" id="TCO09516.1"/>
    </source>
</evidence>
<evidence type="ECO:0000313" key="7">
    <source>
        <dbReference type="Proteomes" id="UP000294881"/>
    </source>
</evidence>
<dbReference type="Pfam" id="PF00005">
    <property type="entry name" value="ABC_tran"/>
    <property type="match status" value="1"/>
</dbReference>
<dbReference type="PROSITE" id="PS00211">
    <property type="entry name" value="ABC_TRANSPORTER_1"/>
    <property type="match status" value="1"/>
</dbReference>
<comment type="similarity">
    <text evidence="1">Belongs to the ABC transporter superfamily.</text>
</comment>
<accession>A0A4R2GKU3</accession>
<keyword evidence="7" id="KW-1185">Reference proteome</keyword>
<dbReference type="InterPro" id="IPR027417">
    <property type="entry name" value="P-loop_NTPase"/>
</dbReference>
<organism evidence="6 7">
    <name type="scientific">Camelimonas lactis</name>
    <dbReference type="NCBI Taxonomy" id="659006"/>
    <lineage>
        <taxon>Bacteria</taxon>
        <taxon>Pseudomonadati</taxon>
        <taxon>Pseudomonadota</taxon>
        <taxon>Alphaproteobacteria</taxon>
        <taxon>Hyphomicrobiales</taxon>
        <taxon>Chelatococcaceae</taxon>
        <taxon>Camelimonas</taxon>
    </lineage>
</organism>
<comment type="caution">
    <text evidence="6">The sequence shown here is derived from an EMBL/GenBank/DDBJ whole genome shotgun (WGS) entry which is preliminary data.</text>
</comment>
<dbReference type="SUPFAM" id="SSF52540">
    <property type="entry name" value="P-loop containing nucleoside triphosphate hydrolases"/>
    <property type="match status" value="1"/>
</dbReference>
<dbReference type="Proteomes" id="UP000294881">
    <property type="component" value="Unassembled WGS sequence"/>
</dbReference>
<reference evidence="6 7" key="1">
    <citation type="submission" date="2019-03" db="EMBL/GenBank/DDBJ databases">
        <title>Genomic Encyclopedia of Type Strains, Phase IV (KMG-IV): sequencing the most valuable type-strain genomes for metagenomic binning, comparative biology and taxonomic classification.</title>
        <authorList>
            <person name="Goeker M."/>
        </authorList>
    </citation>
    <scope>NUCLEOTIDE SEQUENCE [LARGE SCALE GENOMIC DNA]</scope>
    <source>
        <strain evidence="6 7">DSM 22958</strain>
    </source>
</reference>
<name>A0A4R2GKU3_9HYPH</name>
<evidence type="ECO:0000259" key="5">
    <source>
        <dbReference type="PROSITE" id="PS50893"/>
    </source>
</evidence>
<keyword evidence="4 6" id="KW-0067">ATP-binding</keyword>
<sequence length="259" mass="27169">MKQNAEGRAALVRMRDVALAWGNGVTALDGLTLDVRAGEFLAILGPSGCGKSTALRLMAGLLAPTRGQVRRDGGLTAAGRVGFVFQDPTLTPWSRALANVRLPLDLAGVARAEANERAAAMLALVGLAGFERAWPHELSGGMRMRVSIARALATHPDLLLMDEPFAALDEFTRARLNDDLLALRDQLGFTVAFVTHSSWESVYLADRIVIMSARPGRVLDEIGVTAPPGRGAAFRASPAYASQCAAVLALAAAASGAVA</sequence>
<proteinExistence type="inferred from homology"/>
<dbReference type="InterPro" id="IPR050166">
    <property type="entry name" value="ABC_transporter_ATP-bind"/>
</dbReference>